<dbReference type="EMBL" id="NKCI01000086">
    <property type="protein sequence ID" value="RSL56949.1"/>
    <property type="molecule type" value="Genomic_DNA"/>
</dbReference>
<proteinExistence type="predicted"/>
<keyword evidence="9" id="KW-1185">Reference proteome</keyword>
<evidence type="ECO:0000259" key="7">
    <source>
        <dbReference type="Pfam" id="PF07143"/>
    </source>
</evidence>
<evidence type="ECO:0000256" key="3">
    <source>
        <dbReference type="ARBA" id="ARBA00022989"/>
    </source>
</evidence>
<dbReference type="PANTHER" id="PTHR11863">
    <property type="entry name" value="STEROL DESATURASE"/>
    <property type="match status" value="1"/>
</dbReference>
<dbReference type="Gene3D" id="2.40.370.10">
    <property type="entry name" value="AttH-like domain"/>
    <property type="match status" value="1"/>
</dbReference>
<feature type="domain" description="AttH" evidence="7">
    <location>
        <begin position="109"/>
        <end position="208"/>
    </location>
</feature>
<dbReference type="GO" id="GO:0016020">
    <property type="term" value="C:membrane"/>
    <property type="evidence" value="ECO:0007669"/>
    <property type="project" value="UniProtKB-SubCell"/>
</dbReference>
<dbReference type="Proteomes" id="UP000288168">
    <property type="component" value="Unassembled WGS sequence"/>
</dbReference>
<evidence type="ECO:0000256" key="1">
    <source>
        <dbReference type="ARBA" id="ARBA00004370"/>
    </source>
</evidence>
<evidence type="ECO:0000256" key="5">
    <source>
        <dbReference type="SAM" id="MobiDB-lite"/>
    </source>
</evidence>
<dbReference type="Pfam" id="PF07143">
    <property type="entry name" value="CrtC"/>
    <property type="match status" value="1"/>
</dbReference>
<organism evidence="8 9">
    <name type="scientific">Fusarium duplospermum</name>
    <dbReference type="NCBI Taxonomy" id="1325734"/>
    <lineage>
        <taxon>Eukaryota</taxon>
        <taxon>Fungi</taxon>
        <taxon>Dikarya</taxon>
        <taxon>Ascomycota</taxon>
        <taxon>Pezizomycotina</taxon>
        <taxon>Sordariomycetes</taxon>
        <taxon>Hypocreomycetidae</taxon>
        <taxon>Hypocreales</taxon>
        <taxon>Nectriaceae</taxon>
        <taxon>Fusarium</taxon>
        <taxon>Fusarium solani species complex</taxon>
    </lineage>
</organism>
<dbReference type="GO" id="GO:0005506">
    <property type="term" value="F:iron ion binding"/>
    <property type="evidence" value="ECO:0007669"/>
    <property type="project" value="InterPro"/>
</dbReference>
<evidence type="ECO:0008006" key="10">
    <source>
        <dbReference type="Google" id="ProtNLM"/>
    </source>
</evidence>
<keyword evidence="2" id="KW-0812">Transmembrane</keyword>
<dbReference type="InterPro" id="IPR010791">
    <property type="entry name" value="AttH_dom"/>
</dbReference>
<sequence>MRVHKATNINHGQLHYSLGRCSTSFRADNHDTWKNNRIPSQTNLSQDQNDGSYWSSAFATTTTGRQFLLIHHQFSTFCKSSVLDLKTLKYLKNMDHCEVNSASKTVLPDSLSIQFPDFSFDAAAPDKISQMQLSATAPEYSFNLTVEARTSKVLLNGGDGVIAWGSNYTTCSHWSIPAARTSGTLQLGVEKALELDPSKSLTWYDHQIIKGPPDGIRLARVFRRVEIRHGTRWEGTCTIPVCDTGNVRYNVQLGERVMPCNCGRGNEVEECTEGKQVQRKHDRRGGQGNQESVTPALLSSVNEIQCLTSGGVNKDMVSQVIYCSAAIASLGADRDKEICSTDCQDDGKGHNSVCKIHFCALTVASKDADHGGPGYGCLTVGNALGFYANDLAVTEDEAEVYDAIVISLRNQIIVTILQLGLAFASASQNKPSPFKITTSLPTAESFLTDMALCIVAREVLFYYSHRLLHVPYFYRRIHKVHHKFTAPVSFASQYAHPVEHIVANTLPIALPPVVLGTHIITMWVFLAWQLLETATVHSGFDFFGGAARRHDRHHERFDVHFGGLPWLDWFHDTDESKRKKVS</sequence>
<accession>A0A428PVA8</accession>
<evidence type="ECO:0000313" key="9">
    <source>
        <dbReference type="Proteomes" id="UP000288168"/>
    </source>
</evidence>
<feature type="region of interest" description="Disordered" evidence="5">
    <location>
        <begin position="273"/>
        <end position="292"/>
    </location>
</feature>
<dbReference type="GO" id="GO:0008610">
    <property type="term" value="P:lipid biosynthetic process"/>
    <property type="evidence" value="ECO:0007669"/>
    <property type="project" value="InterPro"/>
</dbReference>
<dbReference type="OrthoDB" id="408954at2759"/>
<comment type="subcellular location">
    <subcellularLocation>
        <location evidence="1">Membrane</location>
    </subcellularLocation>
</comment>
<comment type="caution">
    <text evidence="8">The sequence shown here is derived from an EMBL/GenBank/DDBJ whole genome shotgun (WGS) entry which is preliminary data.</text>
</comment>
<dbReference type="STRING" id="1325734.A0A428PVA8"/>
<dbReference type="Pfam" id="PF04116">
    <property type="entry name" value="FA_hydroxylase"/>
    <property type="match status" value="1"/>
</dbReference>
<gene>
    <name evidence="8" type="ORF">CEP54_008519</name>
</gene>
<dbReference type="SUPFAM" id="SSF159245">
    <property type="entry name" value="AttH-like"/>
    <property type="match status" value="1"/>
</dbReference>
<evidence type="ECO:0000313" key="8">
    <source>
        <dbReference type="EMBL" id="RSL56949.1"/>
    </source>
</evidence>
<evidence type="ECO:0000259" key="6">
    <source>
        <dbReference type="Pfam" id="PF04116"/>
    </source>
</evidence>
<name>A0A428PVA8_9HYPO</name>
<evidence type="ECO:0000256" key="4">
    <source>
        <dbReference type="ARBA" id="ARBA00023136"/>
    </source>
</evidence>
<dbReference type="GO" id="GO:0016491">
    <property type="term" value="F:oxidoreductase activity"/>
    <property type="evidence" value="ECO:0007669"/>
    <property type="project" value="InterPro"/>
</dbReference>
<reference evidence="8 9" key="1">
    <citation type="submission" date="2017-06" db="EMBL/GenBank/DDBJ databases">
        <title>Comparative genomic analysis of Ambrosia Fusariam Clade fungi.</title>
        <authorList>
            <person name="Stajich J.E."/>
            <person name="Carrillo J."/>
            <person name="Kijimoto T."/>
            <person name="Eskalen A."/>
            <person name="O'Donnell K."/>
            <person name="Kasson M."/>
        </authorList>
    </citation>
    <scope>NUCLEOTIDE SEQUENCE [LARGE SCALE GENOMIC DNA]</scope>
    <source>
        <strain evidence="8 9">NRRL62584</strain>
    </source>
</reference>
<evidence type="ECO:0000256" key="2">
    <source>
        <dbReference type="ARBA" id="ARBA00022692"/>
    </source>
</evidence>
<protein>
    <recommendedName>
        <fullName evidence="10">Fatty acid hydroxylase domain-containing protein</fullName>
    </recommendedName>
</protein>
<keyword evidence="4" id="KW-0472">Membrane</keyword>
<dbReference type="InterPro" id="IPR050307">
    <property type="entry name" value="Sterol_Desaturase_Related"/>
</dbReference>
<feature type="domain" description="Fatty acid hydroxylase" evidence="6">
    <location>
        <begin position="451"/>
        <end position="573"/>
    </location>
</feature>
<dbReference type="InterPro" id="IPR023374">
    <property type="entry name" value="AttH-like_dom_sf"/>
</dbReference>
<dbReference type="AlphaFoldDB" id="A0A428PVA8"/>
<dbReference type="InterPro" id="IPR006694">
    <property type="entry name" value="Fatty_acid_hydroxylase"/>
</dbReference>
<keyword evidence="3" id="KW-1133">Transmembrane helix</keyword>